<evidence type="ECO:0000256" key="9">
    <source>
        <dbReference type="ARBA" id="ARBA00022932"/>
    </source>
</evidence>
<dbReference type="FunFam" id="1.10.8.60:FF:000013">
    <property type="entry name" value="DNA polymerase III subunit gamma/tau"/>
    <property type="match status" value="1"/>
</dbReference>
<dbReference type="GO" id="GO:0003887">
    <property type="term" value="F:DNA-directed DNA polymerase activity"/>
    <property type="evidence" value="ECO:0007669"/>
    <property type="project" value="UniProtKB-KW"/>
</dbReference>
<dbReference type="InterPro" id="IPR022107">
    <property type="entry name" value="DNA_pol_III_gamma/tau_C"/>
</dbReference>
<evidence type="ECO:0000256" key="1">
    <source>
        <dbReference type="ARBA" id="ARBA00006360"/>
    </source>
</evidence>
<comment type="subunit">
    <text evidence="11">DNA polymerase III contains a core (composed of alpha, epsilon and theta chains) that associates with a tau subunit. This core dimerizes to form the POLIII' complex. PolIII' associates with the gamma complex (composed of gamma, delta, delta', psi and chi chains) and with the beta chain to form the complete DNA polymerase III complex.</text>
</comment>
<organism evidence="14 15">
    <name type="scientific">Altericroceibacterium spongiae</name>
    <dbReference type="NCBI Taxonomy" id="2320269"/>
    <lineage>
        <taxon>Bacteria</taxon>
        <taxon>Pseudomonadati</taxon>
        <taxon>Pseudomonadota</taxon>
        <taxon>Alphaproteobacteria</taxon>
        <taxon>Sphingomonadales</taxon>
        <taxon>Erythrobacteraceae</taxon>
        <taxon>Altericroceibacterium</taxon>
    </lineage>
</organism>
<dbReference type="InterPro" id="IPR045085">
    <property type="entry name" value="HLD_clamp_pol_III_gamma_tau"/>
</dbReference>
<dbReference type="InterPro" id="IPR050238">
    <property type="entry name" value="DNA_Rep/Repair_Clamp_Loader"/>
</dbReference>
<dbReference type="InterPro" id="IPR027417">
    <property type="entry name" value="P-loop_NTPase"/>
</dbReference>
<evidence type="ECO:0000256" key="10">
    <source>
        <dbReference type="ARBA" id="ARBA00049244"/>
    </source>
</evidence>
<keyword evidence="6 11" id="KW-0547">Nucleotide-binding</keyword>
<comment type="similarity">
    <text evidence="1 11">Belongs to the DnaX/STICHEL family.</text>
</comment>
<name>A0A420EKH8_9SPHN</name>
<feature type="domain" description="AAA+ ATPase" evidence="13">
    <location>
        <begin position="136"/>
        <end position="283"/>
    </location>
</feature>
<dbReference type="EC" id="2.7.7.7" evidence="11"/>
<keyword evidence="8 11" id="KW-0067">ATP-binding</keyword>
<dbReference type="FunFam" id="3.40.50.300:FF:000014">
    <property type="entry name" value="DNA polymerase III subunit gamma/tau"/>
    <property type="match status" value="1"/>
</dbReference>
<dbReference type="InterPro" id="IPR022754">
    <property type="entry name" value="DNA_pol_III_gamma-3"/>
</dbReference>
<reference evidence="14 15" key="1">
    <citation type="submission" date="2018-09" db="EMBL/GenBank/DDBJ databases">
        <title>Altererythrobacter spongiae sp. nov., isolated from a marine sponge.</title>
        <authorList>
            <person name="Zhuang L."/>
            <person name="Luo L."/>
        </authorList>
    </citation>
    <scope>NUCLEOTIDE SEQUENCE [LARGE SCALE GENOMIC DNA]</scope>
    <source>
        <strain evidence="14 15">HN-Y73</strain>
    </source>
</reference>
<dbReference type="Pfam" id="PF22608">
    <property type="entry name" value="DNAX_ATPase_lid"/>
    <property type="match status" value="1"/>
</dbReference>
<dbReference type="OrthoDB" id="9810148at2"/>
<dbReference type="Pfam" id="PF12169">
    <property type="entry name" value="DNA_pol3_gamma3"/>
    <property type="match status" value="1"/>
</dbReference>
<dbReference type="NCBIfam" id="NF006585">
    <property type="entry name" value="PRK09111.1"/>
    <property type="match status" value="1"/>
</dbReference>
<dbReference type="GO" id="GO:0046872">
    <property type="term" value="F:metal ion binding"/>
    <property type="evidence" value="ECO:0007669"/>
    <property type="project" value="UniProtKB-KW"/>
</dbReference>
<keyword evidence="2 11" id="KW-0808">Transferase</keyword>
<dbReference type="NCBIfam" id="TIGR02397">
    <property type="entry name" value="dnaX_nterm"/>
    <property type="match status" value="1"/>
</dbReference>
<dbReference type="GO" id="GO:0006261">
    <property type="term" value="P:DNA-templated DNA replication"/>
    <property type="evidence" value="ECO:0007669"/>
    <property type="project" value="TreeGrafter"/>
</dbReference>
<dbReference type="PANTHER" id="PTHR11669">
    <property type="entry name" value="REPLICATION FACTOR C / DNA POLYMERASE III GAMMA-TAU SUBUNIT"/>
    <property type="match status" value="1"/>
</dbReference>
<dbReference type="InterPro" id="IPR003593">
    <property type="entry name" value="AAA+_ATPase"/>
</dbReference>
<dbReference type="InterPro" id="IPR012763">
    <property type="entry name" value="DNA_pol_III_sug/sutau_N"/>
</dbReference>
<feature type="region of interest" description="Disordered" evidence="12">
    <location>
        <begin position="1"/>
        <end position="97"/>
    </location>
</feature>
<feature type="compositionally biased region" description="Basic and acidic residues" evidence="12">
    <location>
        <begin position="596"/>
        <end position="608"/>
    </location>
</feature>
<dbReference type="Pfam" id="PF12362">
    <property type="entry name" value="DUF3646"/>
    <property type="match status" value="1"/>
</dbReference>
<dbReference type="SUPFAM" id="SSF48019">
    <property type="entry name" value="post-AAA+ oligomerization domain-like"/>
    <property type="match status" value="1"/>
</dbReference>
<dbReference type="InterPro" id="IPR008921">
    <property type="entry name" value="DNA_pol3_clamp-load_cplx_C"/>
</dbReference>
<dbReference type="GO" id="GO:0003677">
    <property type="term" value="F:DNA binding"/>
    <property type="evidence" value="ECO:0007669"/>
    <property type="project" value="InterPro"/>
</dbReference>
<evidence type="ECO:0000256" key="7">
    <source>
        <dbReference type="ARBA" id="ARBA00022833"/>
    </source>
</evidence>
<accession>A0A420EKH8</accession>
<evidence type="ECO:0000313" key="14">
    <source>
        <dbReference type="EMBL" id="RKF21187.1"/>
    </source>
</evidence>
<keyword evidence="5" id="KW-0479">Metal-binding</keyword>
<evidence type="ECO:0000256" key="2">
    <source>
        <dbReference type="ARBA" id="ARBA00022679"/>
    </source>
</evidence>
<protein>
    <recommendedName>
        <fullName evidence="11">DNA polymerase III subunit gamma/tau</fullName>
        <ecNumber evidence="11">2.7.7.7</ecNumber>
    </recommendedName>
</protein>
<dbReference type="CDD" id="cd18137">
    <property type="entry name" value="HLD_clamp_pol_III_gamma_tau"/>
    <property type="match status" value="1"/>
</dbReference>
<dbReference type="Gene3D" id="1.20.272.10">
    <property type="match status" value="1"/>
</dbReference>
<dbReference type="SUPFAM" id="SSF52540">
    <property type="entry name" value="P-loop containing nucleoside triphosphate hydrolases"/>
    <property type="match status" value="1"/>
</dbReference>
<keyword evidence="4 11" id="KW-0235">DNA replication</keyword>
<keyword evidence="15" id="KW-1185">Reference proteome</keyword>
<dbReference type="SMART" id="SM00382">
    <property type="entry name" value="AAA"/>
    <property type="match status" value="1"/>
</dbReference>
<dbReference type="PANTHER" id="PTHR11669:SF0">
    <property type="entry name" value="PROTEIN STICHEL-LIKE 2"/>
    <property type="match status" value="1"/>
</dbReference>
<dbReference type="GO" id="GO:0009360">
    <property type="term" value="C:DNA polymerase III complex"/>
    <property type="evidence" value="ECO:0007669"/>
    <property type="project" value="InterPro"/>
</dbReference>
<evidence type="ECO:0000256" key="3">
    <source>
        <dbReference type="ARBA" id="ARBA00022695"/>
    </source>
</evidence>
<proteinExistence type="inferred from homology"/>
<comment type="function">
    <text evidence="11">DNA polymerase III is a complex, multichain enzyme responsible for most of the replicative synthesis in bacteria. This DNA polymerase also exhibits 3' to 5' exonuclease activity.</text>
</comment>
<keyword evidence="7" id="KW-0862">Zinc</keyword>
<keyword evidence="3 11" id="KW-0548">Nucleotidyltransferase</keyword>
<sequence>MNDSADMFGDRPPEEERDESQPSAEELEKAGQSALFGGEELPQGQPETAESAPKMPAPTREPEKTLTGPEAPSAGPESTSAEPQPASPVNSPAPAPDLAQPYRVLARKYRPQTFSELIGQDAMVRTLANAIERDRLAHAFLMTGVRGVGKTSTARLIAKALNCIGPDGQGGPTIDPCGQCEPCRAIAEGRHIDVIEMDAASHTGVDDVREIIEAVRYAAVSARYKIYIIDEVHMLSRNAFNALLKTLEEPPAHVKFLFATTEVDKLPVTVLSRTQRFDLRRIPTPMLRQHFASICRRENVEAEEEALSMVAAAAEGSVRDGLSILDQAIAHADLDEGGVVTAERVRDMLGLSDKSAQRTLFEAMLQGEAKALLDAIARQYALGVEPLALMRGAMDLTHRITVAQVGGDAADAPTLEEREAIEEWAGRLSAAQLHRLWQLLLKGYDEVRQAPDPLVATQMALLRVLHASGMPDPGQLARTLQDMAANGMAPASAPAAGQGSEGPAGESGSAAPAAAGPPVRWTELLEQVEHSGQLRAWQTMRDWVRVVSLKQGELIYSLAPGLPEDPTALLREALFNATAERWTVERSEEEGTPSLREQEEAAKAETERQIREAPLVKAAFEAFPGAELIDETDTLKSDRQWSKRA</sequence>
<dbReference type="Proteomes" id="UP000284395">
    <property type="component" value="Unassembled WGS sequence"/>
</dbReference>
<gene>
    <name evidence="11" type="primary">dnaX</name>
    <name evidence="14" type="ORF">D6851_09760</name>
</gene>
<evidence type="ECO:0000256" key="5">
    <source>
        <dbReference type="ARBA" id="ARBA00022723"/>
    </source>
</evidence>
<dbReference type="Pfam" id="PF13177">
    <property type="entry name" value="DNA_pol3_delta2"/>
    <property type="match status" value="1"/>
</dbReference>
<dbReference type="EMBL" id="RAPF01000004">
    <property type="protein sequence ID" value="RKF21187.1"/>
    <property type="molecule type" value="Genomic_DNA"/>
</dbReference>
<evidence type="ECO:0000256" key="6">
    <source>
        <dbReference type="ARBA" id="ARBA00022741"/>
    </source>
</evidence>
<evidence type="ECO:0000256" key="12">
    <source>
        <dbReference type="SAM" id="MobiDB-lite"/>
    </source>
</evidence>
<keyword evidence="9 11" id="KW-0239">DNA-directed DNA polymerase</keyword>
<feature type="region of interest" description="Disordered" evidence="12">
    <location>
        <begin position="585"/>
        <end position="608"/>
    </location>
</feature>
<dbReference type="AlphaFoldDB" id="A0A420EKH8"/>
<evidence type="ECO:0000259" key="13">
    <source>
        <dbReference type="SMART" id="SM00382"/>
    </source>
</evidence>
<dbReference type="CDD" id="cd00009">
    <property type="entry name" value="AAA"/>
    <property type="match status" value="1"/>
</dbReference>
<dbReference type="GO" id="GO:0005524">
    <property type="term" value="F:ATP binding"/>
    <property type="evidence" value="ECO:0007669"/>
    <property type="project" value="UniProtKB-KW"/>
</dbReference>
<dbReference type="Gene3D" id="1.10.8.60">
    <property type="match status" value="1"/>
</dbReference>
<evidence type="ECO:0000256" key="8">
    <source>
        <dbReference type="ARBA" id="ARBA00022840"/>
    </source>
</evidence>
<dbReference type="Gene3D" id="3.40.50.300">
    <property type="entry name" value="P-loop containing nucleotide triphosphate hydrolases"/>
    <property type="match status" value="1"/>
</dbReference>
<comment type="caution">
    <text evidence="14">The sequence shown here is derived from an EMBL/GenBank/DDBJ whole genome shotgun (WGS) entry which is preliminary data.</text>
</comment>
<feature type="region of interest" description="Disordered" evidence="12">
    <location>
        <begin position="487"/>
        <end position="516"/>
    </location>
</feature>
<evidence type="ECO:0000256" key="11">
    <source>
        <dbReference type="RuleBase" id="RU364063"/>
    </source>
</evidence>
<comment type="catalytic activity">
    <reaction evidence="10 11">
        <text>DNA(n) + a 2'-deoxyribonucleoside 5'-triphosphate = DNA(n+1) + diphosphate</text>
        <dbReference type="Rhea" id="RHEA:22508"/>
        <dbReference type="Rhea" id="RHEA-COMP:17339"/>
        <dbReference type="Rhea" id="RHEA-COMP:17340"/>
        <dbReference type="ChEBI" id="CHEBI:33019"/>
        <dbReference type="ChEBI" id="CHEBI:61560"/>
        <dbReference type="ChEBI" id="CHEBI:173112"/>
        <dbReference type="EC" id="2.7.7.7"/>
    </reaction>
</comment>
<evidence type="ECO:0000256" key="4">
    <source>
        <dbReference type="ARBA" id="ARBA00022705"/>
    </source>
</evidence>
<feature type="compositionally biased region" description="Low complexity" evidence="12">
    <location>
        <begin position="83"/>
        <end position="92"/>
    </location>
</feature>
<evidence type="ECO:0000313" key="15">
    <source>
        <dbReference type="Proteomes" id="UP000284395"/>
    </source>
</evidence>